<evidence type="ECO:0000256" key="1">
    <source>
        <dbReference type="SAM" id="MobiDB-lite"/>
    </source>
</evidence>
<feature type="region of interest" description="Disordered" evidence="1">
    <location>
        <begin position="1"/>
        <end position="66"/>
    </location>
</feature>
<name>A0A5N5X9J5_9EURO</name>
<reference evidence="2 3" key="1">
    <citation type="submission" date="2019-04" db="EMBL/GenBank/DDBJ databases">
        <title>Friends and foes A comparative genomics study of 23 Aspergillus species from section Flavi.</title>
        <authorList>
            <consortium name="DOE Joint Genome Institute"/>
            <person name="Kjaerbolling I."/>
            <person name="Vesth T."/>
            <person name="Frisvad J.C."/>
            <person name="Nybo J.L."/>
            <person name="Theobald S."/>
            <person name="Kildgaard S."/>
            <person name="Isbrandt T."/>
            <person name="Kuo A."/>
            <person name="Sato A."/>
            <person name="Lyhne E.K."/>
            <person name="Kogle M.E."/>
            <person name="Wiebenga A."/>
            <person name="Kun R.S."/>
            <person name="Lubbers R.J."/>
            <person name="Makela M.R."/>
            <person name="Barry K."/>
            <person name="Chovatia M."/>
            <person name="Clum A."/>
            <person name="Daum C."/>
            <person name="Haridas S."/>
            <person name="He G."/>
            <person name="LaButti K."/>
            <person name="Lipzen A."/>
            <person name="Mondo S."/>
            <person name="Riley R."/>
            <person name="Salamov A."/>
            <person name="Simmons B.A."/>
            <person name="Magnuson J.K."/>
            <person name="Henrissat B."/>
            <person name="Mortensen U.H."/>
            <person name="Larsen T.O."/>
            <person name="Devries R.P."/>
            <person name="Grigoriev I.V."/>
            <person name="Machida M."/>
            <person name="Baker S.E."/>
            <person name="Andersen M.R."/>
        </authorList>
    </citation>
    <scope>NUCLEOTIDE SEQUENCE [LARGE SCALE GENOMIC DNA]</scope>
    <source>
        <strain evidence="2 3">CBS 151.66</strain>
    </source>
</reference>
<feature type="compositionally biased region" description="Low complexity" evidence="1">
    <location>
        <begin position="21"/>
        <end position="33"/>
    </location>
</feature>
<accession>A0A5N5X9J5</accession>
<dbReference type="EMBL" id="ML732176">
    <property type="protein sequence ID" value="KAB8076747.1"/>
    <property type="molecule type" value="Genomic_DNA"/>
</dbReference>
<feature type="compositionally biased region" description="Polar residues" evidence="1">
    <location>
        <begin position="1"/>
        <end position="14"/>
    </location>
</feature>
<gene>
    <name evidence="2" type="ORF">BDV29DRAFT_154331</name>
</gene>
<dbReference type="Proteomes" id="UP000326565">
    <property type="component" value="Unassembled WGS sequence"/>
</dbReference>
<organism evidence="2 3">
    <name type="scientific">Aspergillus leporis</name>
    <dbReference type="NCBI Taxonomy" id="41062"/>
    <lineage>
        <taxon>Eukaryota</taxon>
        <taxon>Fungi</taxon>
        <taxon>Dikarya</taxon>
        <taxon>Ascomycota</taxon>
        <taxon>Pezizomycotina</taxon>
        <taxon>Eurotiomycetes</taxon>
        <taxon>Eurotiomycetidae</taxon>
        <taxon>Eurotiales</taxon>
        <taxon>Aspergillaceae</taxon>
        <taxon>Aspergillus</taxon>
        <taxon>Aspergillus subgen. Circumdati</taxon>
    </lineage>
</organism>
<keyword evidence="3" id="KW-1185">Reference proteome</keyword>
<protein>
    <submittedName>
        <fullName evidence="2">Uncharacterized protein</fullName>
    </submittedName>
</protein>
<evidence type="ECO:0000313" key="2">
    <source>
        <dbReference type="EMBL" id="KAB8076747.1"/>
    </source>
</evidence>
<sequence length="186" mass="20590">MPEFTSVNSPTSLETAEHQAKTTPTKSSKKSTTNGEKTPSPTKKAKAAQVAGQSPKKSLGPIPTSLENAGLADKMILRMRDDEGRNWGDITKAWMTMTGIKVGNSTLRMRYTTMKANFVEISGEDEARLLRLKKEVEDKFEQEKWHKVGEAIEADGGQKYPATALQKKFKELAKKNGYVEVAKDVE</sequence>
<dbReference type="OrthoDB" id="5375264at2759"/>
<evidence type="ECO:0000313" key="3">
    <source>
        <dbReference type="Proteomes" id="UP000326565"/>
    </source>
</evidence>
<proteinExistence type="predicted"/>
<dbReference type="AlphaFoldDB" id="A0A5N5X9J5"/>